<keyword evidence="2" id="KW-0479">Metal-binding</keyword>
<evidence type="ECO:0000313" key="9">
    <source>
        <dbReference type="Proteomes" id="UP000529637"/>
    </source>
</evidence>
<gene>
    <name evidence="8" type="ORF">HQN59_02760</name>
</gene>
<name>A0A7Y6NKA9_9BURK</name>
<dbReference type="GO" id="GO:0051213">
    <property type="term" value="F:dioxygenase activity"/>
    <property type="evidence" value="ECO:0007669"/>
    <property type="project" value="UniProtKB-KW"/>
</dbReference>
<accession>A0A7Y6NKA9</accession>
<keyword evidence="6" id="KW-0408">Iron</keyword>
<comment type="caution">
    <text evidence="8">The sequence shown here is derived from an EMBL/GenBank/DDBJ whole genome shotgun (WGS) entry which is preliminary data.</text>
</comment>
<dbReference type="AlphaFoldDB" id="A0A7Y6NKA9"/>
<evidence type="ECO:0000259" key="7">
    <source>
        <dbReference type="PROSITE" id="PS51471"/>
    </source>
</evidence>
<dbReference type="Gene3D" id="2.60.120.620">
    <property type="entry name" value="q2cbj1_9rhob like domain"/>
    <property type="match status" value="1"/>
</dbReference>
<keyword evidence="4" id="KW-0223">Dioxygenase</keyword>
<keyword evidence="9" id="KW-1185">Reference proteome</keyword>
<dbReference type="PROSITE" id="PS51471">
    <property type="entry name" value="FE2OG_OXY"/>
    <property type="match status" value="1"/>
</dbReference>
<dbReference type="InterPro" id="IPR044862">
    <property type="entry name" value="Pro_4_hyd_alph_FE2OG_OXY"/>
</dbReference>
<evidence type="ECO:0000313" key="8">
    <source>
        <dbReference type="EMBL" id="NUZ04674.1"/>
    </source>
</evidence>
<evidence type="ECO:0000256" key="3">
    <source>
        <dbReference type="ARBA" id="ARBA00022896"/>
    </source>
</evidence>
<feature type="domain" description="Fe2OG dioxygenase" evidence="7">
    <location>
        <begin position="97"/>
        <end position="188"/>
    </location>
</feature>
<evidence type="ECO:0000256" key="4">
    <source>
        <dbReference type="ARBA" id="ARBA00022964"/>
    </source>
</evidence>
<evidence type="ECO:0000256" key="5">
    <source>
        <dbReference type="ARBA" id="ARBA00023002"/>
    </source>
</evidence>
<dbReference type="RefSeq" id="WP_176065792.1">
    <property type="nucleotide sequence ID" value="NZ_JABWMJ010000001.1"/>
</dbReference>
<dbReference type="SMART" id="SM00702">
    <property type="entry name" value="P4Hc"/>
    <property type="match status" value="1"/>
</dbReference>
<evidence type="ECO:0000256" key="1">
    <source>
        <dbReference type="ARBA" id="ARBA00001961"/>
    </source>
</evidence>
<sequence>MKKPQLNRTPELKDQTRLAAIPLVFTHDECAQIVATYTPQLQPALVDTLDLAQSEGIRKSSAVFIGHTKDTNWIFERLNKVIRDVNNTIYGFSVGQFREGFQFTRYEVGEYYGPHFDIGPGLLAERKLSLTVQLSPPDSYAGGDLLIYPEFVAPRDQGTMTVFPSFMCHDVRPVTSGVRFSLVSWLAGPPFK</sequence>
<organism evidence="8 9">
    <name type="scientific">Piscinibacter koreensis</name>
    <dbReference type="NCBI Taxonomy" id="2742824"/>
    <lineage>
        <taxon>Bacteria</taxon>
        <taxon>Pseudomonadati</taxon>
        <taxon>Pseudomonadota</taxon>
        <taxon>Betaproteobacteria</taxon>
        <taxon>Burkholderiales</taxon>
        <taxon>Sphaerotilaceae</taxon>
        <taxon>Piscinibacter</taxon>
    </lineage>
</organism>
<proteinExistence type="predicted"/>
<comment type="cofactor">
    <cofactor evidence="1">
        <name>L-ascorbate</name>
        <dbReference type="ChEBI" id="CHEBI:38290"/>
    </cofactor>
</comment>
<dbReference type="Pfam" id="PF13640">
    <property type="entry name" value="2OG-FeII_Oxy_3"/>
    <property type="match status" value="1"/>
</dbReference>
<evidence type="ECO:0000256" key="2">
    <source>
        <dbReference type="ARBA" id="ARBA00022723"/>
    </source>
</evidence>
<dbReference type="Proteomes" id="UP000529637">
    <property type="component" value="Unassembled WGS sequence"/>
</dbReference>
<dbReference type="InterPro" id="IPR006620">
    <property type="entry name" value="Pro_4_hyd_alph"/>
</dbReference>
<dbReference type="InterPro" id="IPR005123">
    <property type="entry name" value="Oxoglu/Fe-dep_dioxygenase_dom"/>
</dbReference>
<dbReference type="GO" id="GO:0016705">
    <property type="term" value="F:oxidoreductase activity, acting on paired donors, with incorporation or reduction of molecular oxygen"/>
    <property type="evidence" value="ECO:0007669"/>
    <property type="project" value="InterPro"/>
</dbReference>
<dbReference type="GO" id="GO:0005506">
    <property type="term" value="F:iron ion binding"/>
    <property type="evidence" value="ECO:0007669"/>
    <property type="project" value="InterPro"/>
</dbReference>
<evidence type="ECO:0000256" key="6">
    <source>
        <dbReference type="ARBA" id="ARBA00023004"/>
    </source>
</evidence>
<keyword evidence="5" id="KW-0560">Oxidoreductase</keyword>
<dbReference type="EMBL" id="JABWMJ010000001">
    <property type="protein sequence ID" value="NUZ04674.1"/>
    <property type="molecule type" value="Genomic_DNA"/>
</dbReference>
<reference evidence="8 9" key="1">
    <citation type="submission" date="2020-06" db="EMBL/GenBank/DDBJ databases">
        <title>Schlegella sp. ID0723 isolated from air conditioner.</title>
        <authorList>
            <person name="Kim D.Y."/>
            <person name="Kim D.-U."/>
        </authorList>
    </citation>
    <scope>NUCLEOTIDE SEQUENCE [LARGE SCALE GENOMIC DNA]</scope>
    <source>
        <strain evidence="8 9">ID0723</strain>
    </source>
</reference>
<dbReference type="GO" id="GO:0031418">
    <property type="term" value="F:L-ascorbic acid binding"/>
    <property type="evidence" value="ECO:0007669"/>
    <property type="project" value="UniProtKB-KW"/>
</dbReference>
<protein>
    <submittedName>
        <fullName evidence="8">2OG-Fe(II) oxygenase</fullName>
    </submittedName>
</protein>
<keyword evidence="3" id="KW-0847">Vitamin C</keyword>